<dbReference type="InterPro" id="IPR033454">
    <property type="entry name" value="RecG_wedge"/>
</dbReference>
<dbReference type="EMBL" id="PFSK01000042">
    <property type="protein sequence ID" value="PJC22150.1"/>
    <property type="molecule type" value="Genomic_DNA"/>
</dbReference>
<dbReference type="GO" id="GO:0006310">
    <property type="term" value="P:DNA recombination"/>
    <property type="evidence" value="ECO:0007669"/>
    <property type="project" value="UniProtKB-UniRule"/>
</dbReference>
<keyword evidence="9 15" id="KW-0233">DNA recombination</keyword>
<dbReference type="Pfam" id="PF00270">
    <property type="entry name" value="DEAD"/>
    <property type="match status" value="1"/>
</dbReference>
<dbReference type="PROSITE" id="PS51192">
    <property type="entry name" value="HELICASE_ATP_BIND_1"/>
    <property type="match status" value="1"/>
</dbReference>
<comment type="catalytic activity">
    <reaction evidence="12 15">
        <text>Couples ATP hydrolysis with the unwinding of duplex DNA by translocating in the 3'-5' direction.</text>
        <dbReference type="EC" id="5.6.2.4"/>
    </reaction>
</comment>
<evidence type="ECO:0000259" key="16">
    <source>
        <dbReference type="PROSITE" id="PS51192"/>
    </source>
</evidence>
<gene>
    <name evidence="18" type="ORF">CO059_02785</name>
</gene>
<dbReference type="InterPro" id="IPR014001">
    <property type="entry name" value="Helicase_ATP-bd"/>
</dbReference>
<dbReference type="Gene3D" id="3.40.50.300">
    <property type="entry name" value="P-loop containing nucleotide triphosphate hydrolases"/>
    <property type="match status" value="2"/>
</dbReference>
<keyword evidence="3 15" id="KW-0547">Nucleotide-binding</keyword>
<evidence type="ECO:0000256" key="14">
    <source>
        <dbReference type="ARBA" id="ARBA00048988"/>
    </source>
</evidence>
<accession>A0A2M8EI39</accession>
<evidence type="ECO:0000256" key="5">
    <source>
        <dbReference type="ARBA" id="ARBA00022801"/>
    </source>
</evidence>
<dbReference type="InterPro" id="IPR012340">
    <property type="entry name" value="NA-bd_OB-fold"/>
</dbReference>
<dbReference type="SUPFAM" id="SSF50249">
    <property type="entry name" value="Nucleic acid-binding proteins"/>
    <property type="match status" value="1"/>
</dbReference>
<keyword evidence="7 15" id="KW-0067">ATP-binding</keyword>
<evidence type="ECO:0000256" key="7">
    <source>
        <dbReference type="ARBA" id="ARBA00022840"/>
    </source>
</evidence>
<reference evidence="19" key="1">
    <citation type="submission" date="2017-09" db="EMBL/GenBank/DDBJ databases">
        <title>Depth-based differentiation of microbial function through sediment-hosted aquifers and enrichment of novel symbionts in the deep terrestrial subsurface.</title>
        <authorList>
            <person name="Probst A.J."/>
            <person name="Ladd B."/>
            <person name="Jarett J.K."/>
            <person name="Geller-Mcgrath D.E."/>
            <person name="Sieber C.M.K."/>
            <person name="Emerson J.B."/>
            <person name="Anantharaman K."/>
            <person name="Thomas B.C."/>
            <person name="Malmstrom R."/>
            <person name="Stieglmeier M."/>
            <person name="Klingl A."/>
            <person name="Woyke T."/>
            <person name="Ryan C.M."/>
            <person name="Banfield J.F."/>
        </authorList>
    </citation>
    <scope>NUCLEOTIDE SEQUENCE [LARGE SCALE GENOMIC DNA]</scope>
</reference>
<dbReference type="InterPro" id="IPR047112">
    <property type="entry name" value="RecG/Mfd"/>
</dbReference>
<name>A0A2M8EI39_UNCKA</name>
<dbReference type="NCBIfam" id="TIGR00643">
    <property type="entry name" value="recG"/>
    <property type="match status" value="1"/>
</dbReference>
<proteinExistence type="inferred from homology"/>
<dbReference type="CDD" id="cd04488">
    <property type="entry name" value="RecG_wedge_OBF"/>
    <property type="match status" value="1"/>
</dbReference>
<feature type="domain" description="Helicase ATP-binding" evidence="16">
    <location>
        <begin position="281"/>
        <end position="435"/>
    </location>
</feature>
<comment type="similarity">
    <text evidence="1 15">Belongs to the helicase family. RecG subfamily.</text>
</comment>
<evidence type="ECO:0000256" key="9">
    <source>
        <dbReference type="ARBA" id="ARBA00023172"/>
    </source>
</evidence>
<dbReference type="Proteomes" id="UP000228781">
    <property type="component" value="Unassembled WGS sequence"/>
</dbReference>
<dbReference type="AlphaFoldDB" id="A0A2M8EI39"/>
<evidence type="ECO:0000256" key="12">
    <source>
        <dbReference type="ARBA" id="ARBA00034617"/>
    </source>
</evidence>
<dbReference type="PANTHER" id="PTHR47964:SF1">
    <property type="entry name" value="ATP-DEPENDENT DNA HELICASE HOMOLOG RECG, CHLOROPLASTIC"/>
    <property type="match status" value="1"/>
</dbReference>
<evidence type="ECO:0000256" key="3">
    <source>
        <dbReference type="ARBA" id="ARBA00022741"/>
    </source>
</evidence>
<dbReference type="SMART" id="SM00487">
    <property type="entry name" value="DEXDc"/>
    <property type="match status" value="1"/>
</dbReference>
<keyword evidence="10 15" id="KW-0234">DNA repair</keyword>
<dbReference type="GO" id="GO:0005524">
    <property type="term" value="F:ATP binding"/>
    <property type="evidence" value="ECO:0007669"/>
    <property type="project" value="UniProtKB-KW"/>
</dbReference>
<keyword evidence="11" id="KW-0413">Isomerase</keyword>
<dbReference type="GO" id="GO:0003677">
    <property type="term" value="F:DNA binding"/>
    <property type="evidence" value="ECO:0007669"/>
    <property type="project" value="UniProtKB-KW"/>
</dbReference>
<dbReference type="PANTHER" id="PTHR47964">
    <property type="entry name" value="ATP-DEPENDENT DNA HELICASE HOMOLOG RECG, CHLOROPLASTIC"/>
    <property type="match status" value="1"/>
</dbReference>
<dbReference type="NCBIfam" id="NF008168">
    <property type="entry name" value="PRK10917.2-2"/>
    <property type="match status" value="1"/>
</dbReference>
<sequence length="680" mass="77145">MNLKLSDPVTKLPYVGETYANRLKRLGIKTVRDLLYHFPFRYQDFSQVKKIRDLFAYDETAISGRVIKVEVVRAKTGKLLTKAVIADETGAVEVIWFNQPYLAKTIKEGREIHLAGKVESFGGRLTFVSPEFELIKEGKALVHTQGLVPIYPETGGVSSKWLRTRIKDILRAIPLENPEFEFLPDEILQNERFPRWGEALNTIHFPPKEEKAQEAKRRFAFEELFLLNLRSLERRKSWQTRRLTQKIAVSENKEKIEQFINNLPFKLTEAQQRVVTEVLEDFSKPTPMNRLLEGDVGSGKTVVAAITAYACFLSGAKTILMAPTEILADQHFQTLKSLLEPQGIKIALHTGSKKPDKCTADYDLWVGTHALFYKQGSFEKVGLVVIDEQHRFGVIQRGKLVKKTQSTPHVLTLTATPIPRSLALTTYGDLDLSVLDELPPGRKRIKTFAVPEGKREAGYHWIHKRIKMGDQAFIICPLIEESEKETMQQVKAATTEYEKLKNKVFPDLSLGLLHGKLKSKDKDEVIRKFRDGKHQILVSTPVVEVGIDIPNATIMVIEAAERFGLASLHQLRGRVGRSDKESYCFLFTEKASGDAYRRLKALESTASGFELAELDLKLRGPGELYGTKQHGLLELKVADLFDTKLLKTARDYAFKMMGKKLTPRLQQELRRFATSSVEPN</sequence>
<dbReference type="SUPFAM" id="SSF52540">
    <property type="entry name" value="P-loop containing nucleoside triphosphate hydrolases"/>
    <property type="match status" value="2"/>
</dbReference>
<dbReference type="GO" id="GO:0006281">
    <property type="term" value="P:DNA repair"/>
    <property type="evidence" value="ECO:0007669"/>
    <property type="project" value="UniProtKB-UniRule"/>
</dbReference>
<evidence type="ECO:0000259" key="17">
    <source>
        <dbReference type="PROSITE" id="PS51194"/>
    </source>
</evidence>
<keyword evidence="4 15" id="KW-0227">DNA damage</keyword>
<evidence type="ECO:0000256" key="4">
    <source>
        <dbReference type="ARBA" id="ARBA00022763"/>
    </source>
</evidence>
<dbReference type="Pfam" id="PF17191">
    <property type="entry name" value="RecG_wedge"/>
    <property type="match status" value="1"/>
</dbReference>
<evidence type="ECO:0000256" key="11">
    <source>
        <dbReference type="ARBA" id="ARBA00023235"/>
    </source>
</evidence>
<dbReference type="Pfam" id="PF19833">
    <property type="entry name" value="RecG_dom3_C"/>
    <property type="match status" value="1"/>
</dbReference>
<dbReference type="InterPro" id="IPR045562">
    <property type="entry name" value="RecG_dom3_C"/>
</dbReference>
<evidence type="ECO:0000256" key="15">
    <source>
        <dbReference type="RuleBase" id="RU363016"/>
    </source>
</evidence>
<evidence type="ECO:0000256" key="13">
    <source>
        <dbReference type="ARBA" id="ARBA00034808"/>
    </source>
</evidence>
<evidence type="ECO:0000313" key="18">
    <source>
        <dbReference type="EMBL" id="PJC22150.1"/>
    </source>
</evidence>
<keyword evidence="8" id="KW-0238">DNA-binding</keyword>
<dbReference type="NCBIfam" id="NF008165">
    <property type="entry name" value="PRK10917.1-3"/>
    <property type="match status" value="1"/>
</dbReference>
<dbReference type="PROSITE" id="PS51194">
    <property type="entry name" value="HELICASE_CTER"/>
    <property type="match status" value="1"/>
</dbReference>
<protein>
    <recommendedName>
        <fullName evidence="2 15">ATP-dependent DNA helicase RecG</fullName>
        <ecNumber evidence="13 15">5.6.2.4</ecNumber>
    </recommendedName>
</protein>
<dbReference type="InterPro" id="IPR011545">
    <property type="entry name" value="DEAD/DEAH_box_helicase_dom"/>
</dbReference>
<dbReference type="EC" id="5.6.2.4" evidence="13 15"/>
<evidence type="ECO:0000256" key="6">
    <source>
        <dbReference type="ARBA" id="ARBA00022806"/>
    </source>
</evidence>
<organism evidence="18 19">
    <name type="scientific">candidate division WWE3 bacterium CG_4_9_14_0_2_um_filter_48_10</name>
    <dbReference type="NCBI Taxonomy" id="1975078"/>
    <lineage>
        <taxon>Bacteria</taxon>
        <taxon>Katanobacteria</taxon>
    </lineage>
</organism>
<comment type="function">
    <text evidence="15">Plays a critical role in recombination and DNA repair. Helps process Holliday junction intermediates to mature products by catalyzing branch migration. Has replication fork regression activity, unwinds stalled or blocked replication forks to make a HJ that can be resolved. Has a DNA unwinding activity characteristic of a DNA helicase with 3'-5' polarity.</text>
</comment>
<feature type="domain" description="Helicase C-terminal" evidence="17">
    <location>
        <begin position="468"/>
        <end position="622"/>
    </location>
</feature>
<dbReference type="CDD" id="cd17992">
    <property type="entry name" value="DEXHc_RecG"/>
    <property type="match status" value="1"/>
</dbReference>
<dbReference type="GO" id="GO:0043138">
    <property type="term" value="F:3'-5' DNA helicase activity"/>
    <property type="evidence" value="ECO:0007669"/>
    <property type="project" value="UniProtKB-EC"/>
</dbReference>
<dbReference type="InterPro" id="IPR004609">
    <property type="entry name" value="ATP-dep_DNA_helicase_RecG"/>
</dbReference>
<dbReference type="SMART" id="SM00490">
    <property type="entry name" value="HELICc"/>
    <property type="match status" value="1"/>
</dbReference>
<evidence type="ECO:0000256" key="1">
    <source>
        <dbReference type="ARBA" id="ARBA00007504"/>
    </source>
</evidence>
<dbReference type="Gene3D" id="1.10.150.20">
    <property type="entry name" value="5' to 3' exonuclease, C-terminal subdomain"/>
    <property type="match status" value="1"/>
</dbReference>
<comment type="catalytic activity">
    <reaction evidence="14 15">
        <text>ATP + H2O = ADP + phosphate + H(+)</text>
        <dbReference type="Rhea" id="RHEA:13065"/>
        <dbReference type="ChEBI" id="CHEBI:15377"/>
        <dbReference type="ChEBI" id="CHEBI:15378"/>
        <dbReference type="ChEBI" id="CHEBI:30616"/>
        <dbReference type="ChEBI" id="CHEBI:43474"/>
        <dbReference type="ChEBI" id="CHEBI:456216"/>
        <dbReference type="EC" id="5.6.2.4"/>
    </reaction>
</comment>
<dbReference type="Gene3D" id="2.40.50.140">
    <property type="entry name" value="Nucleic acid-binding proteins"/>
    <property type="match status" value="1"/>
</dbReference>
<dbReference type="GO" id="GO:0016887">
    <property type="term" value="F:ATP hydrolysis activity"/>
    <property type="evidence" value="ECO:0007669"/>
    <property type="project" value="RHEA"/>
</dbReference>
<keyword evidence="5 15" id="KW-0378">Hydrolase</keyword>
<comment type="caution">
    <text evidence="18">The sequence shown here is derived from an EMBL/GenBank/DDBJ whole genome shotgun (WGS) entry which is preliminary data.</text>
</comment>
<dbReference type="Pfam" id="PF00271">
    <property type="entry name" value="Helicase_C"/>
    <property type="match status" value="1"/>
</dbReference>
<evidence type="ECO:0000256" key="10">
    <source>
        <dbReference type="ARBA" id="ARBA00023204"/>
    </source>
</evidence>
<dbReference type="InterPro" id="IPR027417">
    <property type="entry name" value="P-loop_NTPase"/>
</dbReference>
<evidence type="ECO:0000256" key="2">
    <source>
        <dbReference type="ARBA" id="ARBA00017846"/>
    </source>
</evidence>
<dbReference type="InterPro" id="IPR001650">
    <property type="entry name" value="Helicase_C-like"/>
</dbReference>
<keyword evidence="6 15" id="KW-0347">Helicase</keyword>
<evidence type="ECO:0000313" key="19">
    <source>
        <dbReference type="Proteomes" id="UP000228781"/>
    </source>
</evidence>
<evidence type="ECO:0000256" key="8">
    <source>
        <dbReference type="ARBA" id="ARBA00023125"/>
    </source>
</evidence>